<evidence type="ECO:0000256" key="7">
    <source>
        <dbReference type="ARBA" id="ARBA00040944"/>
    </source>
</evidence>
<dbReference type="Proteomes" id="UP001303046">
    <property type="component" value="Unassembled WGS sequence"/>
</dbReference>
<evidence type="ECO:0000259" key="12">
    <source>
        <dbReference type="Pfam" id="PF04577"/>
    </source>
</evidence>
<dbReference type="PANTHER" id="PTHR20961:SF148">
    <property type="entry name" value="EGF DOMAIN-SPECIFIC O-LINKED N-ACETYLGLUCOSAMINE TRANSFERASE"/>
    <property type="match status" value="1"/>
</dbReference>
<comment type="catalytic activity">
    <reaction evidence="10">
        <text>L-threonyl-[protein] + UDP-N-acetyl-alpha-D-glucosamine = 3-O-(N-acetyl-beta-D-glucosaminyl)-L-threonyl-[protein] + UDP + H(+)</text>
        <dbReference type="Rhea" id="RHEA:48908"/>
        <dbReference type="Rhea" id="RHEA-COMP:11060"/>
        <dbReference type="Rhea" id="RHEA-COMP:12252"/>
        <dbReference type="ChEBI" id="CHEBI:15378"/>
        <dbReference type="ChEBI" id="CHEBI:30013"/>
        <dbReference type="ChEBI" id="CHEBI:57705"/>
        <dbReference type="ChEBI" id="CHEBI:58223"/>
        <dbReference type="ChEBI" id="CHEBI:90840"/>
        <dbReference type="EC" id="2.4.1.255"/>
    </reaction>
</comment>
<keyword evidence="6" id="KW-0325">Glycoprotein</keyword>
<keyword evidence="3" id="KW-0808">Transferase</keyword>
<evidence type="ECO:0000256" key="11">
    <source>
        <dbReference type="SAM" id="MobiDB-lite"/>
    </source>
</evidence>
<dbReference type="PANTHER" id="PTHR20961">
    <property type="entry name" value="GLYCOSYLTRANSFERASE"/>
    <property type="match status" value="1"/>
</dbReference>
<keyword evidence="14" id="KW-1185">Reference proteome</keyword>
<evidence type="ECO:0000256" key="5">
    <source>
        <dbReference type="ARBA" id="ARBA00022824"/>
    </source>
</evidence>
<keyword evidence="4" id="KW-0732">Signal</keyword>
<evidence type="ECO:0000256" key="1">
    <source>
        <dbReference type="ARBA" id="ARBA00011970"/>
    </source>
</evidence>
<evidence type="ECO:0000256" key="6">
    <source>
        <dbReference type="ARBA" id="ARBA00023180"/>
    </source>
</evidence>
<proteinExistence type="predicted"/>
<dbReference type="InterPro" id="IPR007657">
    <property type="entry name" value="Glycosyltransferase_61"/>
</dbReference>
<evidence type="ECO:0000256" key="4">
    <source>
        <dbReference type="ARBA" id="ARBA00022729"/>
    </source>
</evidence>
<dbReference type="Pfam" id="PF04577">
    <property type="entry name" value="Glyco_transf_61"/>
    <property type="match status" value="1"/>
</dbReference>
<evidence type="ECO:0000256" key="8">
    <source>
        <dbReference type="ARBA" id="ARBA00042574"/>
    </source>
</evidence>
<evidence type="ECO:0000256" key="3">
    <source>
        <dbReference type="ARBA" id="ARBA00022679"/>
    </source>
</evidence>
<feature type="region of interest" description="Disordered" evidence="11">
    <location>
        <begin position="1"/>
        <end position="35"/>
    </location>
</feature>
<dbReference type="InterPro" id="IPR049625">
    <property type="entry name" value="Glyco_transf_61_cat"/>
</dbReference>
<evidence type="ECO:0000256" key="2">
    <source>
        <dbReference type="ARBA" id="ARBA00022676"/>
    </source>
</evidence>
<evidence type="ECO:0000313" key="14">
    <source>
        <dbReference type="Proteomes" id="UP001303046"/>
    </source>
</evidence>
<dbReference type="EMBL" id="JAVFWL010000004">
    <property type="protein sequence ID" value="KAK6747636.1"/>
    <property type="molecule type" value="Genomic_DNA"/>
</dbReference>
<keyword evidence="5" id="KW-0256">Endoplasmic reticulum</keyword>
<comment type="catalytic activity">
    <reaction evidence="9">
        <text>L-seryl-[protein] + UDP-N-acetyl-alpha-D-glucosamine = 3-O-(N-acetyl-beta-D-glucosaminyl)-L-seryl-[protein] + UDP + H(+)</text>
        <dbReference type="Rhea" id="RHEA:48904"/>
        <dbReference type="Rhea" id="RHEA-COMP:9863"/>
        <dbReference type="Rhea" id="RHEA-COMP:12251"/>
        <dbReference type="ChEBI" id="CHEBI:15378"/>
        <dbReference type="ChEBI" id="CHEBI:29999"/>
        <dbReference type="ChEBI" id="CHEBI:57705"/>
        <dbReference type="ChEBI" id="CHEBI:58223"/>
        <dbReference type="ChEBI" id="CHEBI:90838"/>
        <dbReference type="EC" id="2.4.1.255"/>
    </reaction>
</comment>
<feature type="compositionally biased region" description="Pro residues" evidence="11">
    <location>
        <begin position="17"/>
        <end position="28"/>
    </location>
</feature>
<keyword evidence="2" id="KW-0328">Glycosyltransferase</keyword>
<evidence type="ECO:0000256" key="10">
    <source>
        <dbReference type="ARBA" id="ARBA00049432"/>
    </source>
</evidence>
<feature type="domain" description="Glycosyltransferase 61 catalytic" evidence="12">
    <location>
        <begin position="30"/>
        <end position="113"/>
    </location>
</feature>
<dbReference type="EC" id="2.4.1.255" evidence="1"/>
<comment type="caution">
    <text evidence="13">The sequence shown here is derived from an EMBL/GenBank/DDBJ whole genome shotgun (WGS) entry which is preliminary data.</text>
</comment>
<organism evidence="13 14">
    <name type="scientific">Necator americanus</name>
    <name type="common">Human hookworm</name>
    <dbReference type="NCBI Taxonomy" id="51031"/>
    <lineage>
        <taxon>Eukaryota</taxon>
        <taxon>Metazoa</taxon>
        <taxon>Ecdysozoa</taxon>
        <taxon>Nematoda</taxon>
        <taxon>Chromadorea</taxon>
        <taxon>Rhabditida</taxon>
        <taxon>Rhabditina</taxon>
        <taxon>Rhabditomorpha</taxon>
        <taxon>Strongyloidea</taxon>
        <taxon>Ancylostomatidae</taxon>
        <taxon>Bunostominae</taxon>
        <taxon>Necator</taxon>
    </lineage>
</organism>
<gene>
    <name evidence="13" type="primary">Necator_chrIV.g13979</name>
    <name evidence="13" type="ORF">RB195_000686</name>
</gene>
<name>A0ABR1DAW4_NECAM</name>
<accession>A0ABR1DAW4</accession>
<evidence type="ECO:0000313" key="13">
    <source>
        <dbReference type="EMBL" id="KAK6747636.1"/>
    </source>
</evidence>
<sequence length="208" mass="23891">MQSASINLKFHELSSEPPTPSTNDPPPSTTTTSPHATKRFVLSSPDQAYSSGIFLNLLQTVQTISGLTVKVVDYNERIPFLAQLNSTHNSDIFIGMHGAGLTHLLFLPDWAAVMELYNCEDRNCYKDLARLRGVKYFTWSSSKEHLIYPEDSGHHPTNGGPHKKFTNYRFDPTEFKRQVNLMLEYVRRHPKFVKERRRLRRLQKSGEL</sequence>
<reference evidence="13 14" key="1">
    <citation type="submission" date="2023-08" db="EMBL/GenBank/DDBJ databases">
        <title>A Necator americanus chromosomal reference genome.</title>
        <authorList>
            <person name="Ilik V."/>
            <person name="Petrzelkova K.J."/>
            <person name="Pardy F."/>
            <person name="Fuh T."/>
            <person name="Niatou-Singa F.S."/>
            <person name="Gouil Q."/>
            <person name="Baker L."/>
            <person name="Ritchie M.E."/>
            <person name="Jex A.R."/>
            <person name="Gazzola D."/>
            <person name="Li H."/>
            <person name="Toshio Fujiwara R."/>
            <person name="Zhan B."/>
            <person name="Aroian R.V."/>
            <person name="Pafco B."/>
            <person name="Schwarz E.M."/>
        </authorList>
    </citation>
    <scope>NUCLEOTIDE SEQUENCE [LARGE SCALE GENOMIC DNA]</scope>
    <source>
        <strain evidence="13 14">Aroian</strain>
        <tissue evidence="13">Whole animal</tissue>
    </source>
</reference>
<protein>
    <recommendedName>
        <fullName evidence="7">EGF domain-specific O-linked N-acetylglucosamine transferase</fullName>
        <ecNumber evidence="1">2.4.1.255</ecNumber>
    </recommendedName>
    <alternativeName>
        <fullName evidence="8">Extracellular O-linked N-acetylglucosamine transferase</fullName>
    </alternativeName>
</protein>
<evidence type="ECO:0000256" key="9">
    <source>
        <dbReference type="ARBA" id="ARBA00048317"/>
    </source>
</evidence>